<evidence type="ECO:0000259" key="7">
    <source>
        <dbReference type="Pfam" id="PF07934"/>
    </source>
</evidence>
<protein>
    <submittedName>
        <fullName evidence="8">Mitochondrial 8-oxoguanine DNA glycosylase family protein</fullName>
    </submittedName>
</protein>
<organism evidence="8 9">
    <name type="scientific">Andalucia godoyi</name>
    <name type="common">Flagellate</name>
    <dbReference type="NCBI Taxonomy" id="505711"/>
    <lineage>
        <taxon>Eukaryota</taxon>
        <taxon>Discoba</taxon>
        <taxon>Jakobida</taxon>
        <taxon>Andalucina</taxon>
        <taxon>Andaluciidae</taxon>
        <taxon>Andalucia</taxon>
    </lineage>
</organism>
<dbReference type="Gene3D" id="1.10.340.30">
    <property type="entry name" value="Hypothetical protein, domain 2"/>
    <property type="match status" value="1"/>
</dbReference>
<dbReference type="Pfam" id="PF07934">
    <property type="entry name" value="OGG_N"/>
    <property type="match status" value="1"/>
</dbReference>
<evidence type="ECO:0000256" key="3">
    <source>
        <dbReference type="ARBA" id="ARBA00023204"/>
    </source>
</evidence>
<evidence type="ECO:0000256" key="4">
    <source>
        <dbReference type="ARBA" id="ARBA00023239"/>
    </source>
</evidence>
<evidence type="ECO:0000256" key="2">
    <source>
        <dbReference type="ARBA" id="ARBA00022801"/>
    </source>
</evidence>
<dbReference type="Gene3D" id="3.30.310.40">
    <property type="match status" value="1"/>
</dbReference>
<sequence length="463" mass="51238">MSLMAEVMMKASKRFLLHSVAARPSLWTPLNVDARELRLESTLFGGQCFRWKRTAHPSIYVGWVLDQMIALEETGSNVYFCAISPGDRAMQSQLPSLPSPPSPPTRSPTAEATARLLRAYFQLSFPVQKLDAMFCDRDPKYFSSVSSRFSGTRLLDQDPFECLVSFICSANNNITRIVQMIEKLCVELGELRAEVAVAIGGGGDGGGGGANVGDADASVVKLYSFPSIEALRQCSEQNFRSWGMGYRAKSIKVTIDMLCDNNFLLFRQLYAFKDPSSLMVSSFSNVLRRQFPLANDEKSEFLTSFTETQSRVGLNAMSSALLENQDSERVADIDAQDNAVLDFLMQFRGVGLKVASCAALFSLHRHSVVPVDTHIWQVSTANYVTSLRNKTCNEKTVRVVQSAWRRVFGPMAGWSQMILFANRLKIFNSRSAEPLSMSAADGNVAASTPVPARKRSRIVEPPI</sequence>
<keyword evidence="5" id="KW-0511">Multifunctional enzyme</keyword>
<proteinExistence type="predicted"/>
<dbReference type="PANTHER" id="PTHR10242:SF2">
    <property type="entry name" value="N-GLYCOSYLASE_DNA LYASE"/>
    <property type="match status" value="1"/>
</dbReference>
<dbReference type="GO" id="GO:0005634">
    <property type="term" value="C:nucleus"/>
    <property type="evidence" value="ECO:0007669"/>
    <property type="project" value="TreeGrafter"/>
</dbReference>
<dbReference type="InterPro" id="IPR023170">
    <property type="entry name" value="HhH_base_excis_C"/>
</dbReference>
<comment type="caution">
    <text evidence="8">The sequence shown here is derived from an EMBL/GenBank/DDBJ whole genome shotgun (WGS) entry which is preliminary data.</text>
</comment>
<dbReference type="InterPro" id="IPR052054">
    <property type="entry name" value="Oxidative_DNA_repair_enzyme"/>
</dbReference>
<dbReference type="GO" id="GO:0016829">
    <property type="term" value="F:lyase activity"/>
    <property type="evidence" value="ECO:0007669"/>
    <property type="project" value="UniProtKB-KW"/>
</dbReference>
<dbReference type="Proteomes" id="UP000799049">
    <property type="component" value="Unassembled WGS sequence"/>
</dbReference>
<dbReference type="GO" id="GO:0006285">
    <property type="term" value="P:base-excision repair, AP site formation"/>
    <property type="evidence" value="ECO:0007669"/>
    <property type="project" value="TreeGrafter"/>
</dbReference>
<dbReference type="InterPro" id="IPR011257">
    <property type="entry name" value="DNA_glycosylase"/>
</dbReference>
<evidence type="ECO:0000256" key="6">
    <source>
        <dbReference type="ARBA" id="ARBA00023295"/>
    </source>
</evidence>
<dbReference type="EMBL" id="VRVR01000058">
    <property type="protein sequence ID" value="KAF0852163.1"/>
    <property type="molecule type" value="Genomic_DNA"/>
</dbReference>
<evidence type="ECO:0000313" key="9">
    <source>
        <dbReference type="Proteomes" id="UP000799049"/>
    </source>
</evidence>
<dbReference type="GO" id="GO:0006289">
    <property type="term" value="P:nucleotide-excision repair"/>
    <property type="evidence" value="ECO:0007669"/>
    <property type="project" value="InterPro"/>
</dbReference>
<dbReference type="SUPFAM" id="SSF48150">
    <property type="entry name" value="DNA-glycosylase"/>
    <property type="match status" value="1"/>
</dbReference>
<dbReference type="Gene3D" id="1.10.1670.10">
    <property type="entry name" value="Helix-hairpin-Helix base-excision DNA repair enzymes (C-terminal)"/>
    <property type="match status" value="1"/>
</dbReference>
<dbReference type="GO" id="GO:0003684">
    <property type="term" value="F:damaged DNA binding"/>
    <property type="evidence" value="ECO:0007669"/>
    <property type="project" value="InterPro"/>
</dbReference>
<dbReference type="PANTHER" id="PTHR10242">
    <property type="entry name" value="8-OXOGUANINE DNA GLYCOSYLASE"/>
    <property type="match status" value="1"/>
</dbReference>
<dbReference type="AlphaFoldDB" id="A0A8K0F1V6"/>
<keyword evidence="4" id="KW-0456">Lyase</keyword>
<keyword evidence="6" id="KW-0326">Glycosidase</keyword>
<keyword evidence="3" id="KW-0234">DNA repair</keyword>
<evidence type="ECO:0000256" key="5">
    <source>
        <dbReference type="ARBA" id="ARBA00023268"/>
    </source>
</evidence>
<dbReference type="SUPFAM" id="SSF55945">
    <property type="entry name" value="TATA-box binding protein-like"/>
    <property type="match status" value="1"/>
</dbReference>
<evidence type="ECO:0000313" key="8">
    <source>
        <dbReference type="EMBL" id="KAF0852163.1"/>
    </source>
</evidence>
<keyword evidence="1" id="KW-0227">DNA damage</keyword>
<dbReference type="OrthoDB" id="238681at2759"/>
<reference evidence="8" key="1">
    <citation type="submission" date="2019-09" db="EMBL/GenBank/DDBJ databases">
        <title>The Mitochondrial Proteome of the Jakobid, Andalucia godoyi, a Protist With the Most Gene-Rich and Bacteria-Like Mitochondrial Genome.</title>
        <authorList>
            <person name="Gray M.W."/>
            <person name="Burger G."/>
            <person name="Derelle R."/>
            <person name="Klimes V."/>
            <person name="Leger M."/>
            <person name="Sarrasin M."/>
            <person name="Vlcek C."/>
            <person name="Roger A.J."/>
            <person name="Elias M."/>
            <person name="Lang B.F."/>
        </authorList>
    </citation>
    <scope>NUCLEOTIDE SEQUENCE</scope>
    <source>
        <strain evidence="8">And28</strain>
    </source>
</reference>
<accession>A0A8K0F1V6</accession>
<name>A0A8K0F1V6_ANDGO</name>
<gene>
    <name evidence="8" type="ORF">ANDGO_04670</name>
</gene>
<keyword evidence="9" id="KW-1185">Reference proteome</keyword>
<dbReference type="GO" id="GO:0034039">
    <property type="term" value="F:8-oxo-7,8-dihydroguanine DNA N-glycosylase activity"/>
    <property type="evidence" value="ECO:0007669"/>
    <property type="project" value="TreeGrafter"/>
</dbReference>
<dbReference type="InterPro" id="IPR012904">
    <property type="entry name" value="OGG_N"/>
</dbReference>
<feature type="domain" description="8-oxoguanine DNA glycosylase N-terminal" evidence="7">
    <location>
        <begin position="30"/>
        <end position="163"/>
    </location>
</feature>
<evidence type="ECO:0000256" key="1">
    <source>
        <dbReference type="ARBA" id="ARBA00022763"/>
    </source>
</evidence>
<keyword evidence="2" id="KW-0378">Hydrolase</keyword>